<organism evidence="2 3">
    <name type="scientific">Fusarium fujikuroi</name>
    <name type="common">Bakanae and foot rot disease fungus</name>
    <name type="synonym">Gibberella fujikuroi</name>
    <dbReference type="NCBI Taxonomy" id="5127"/>
    <lineage>
        <taxon>Eukaryota</taxon>
        <taxon>Fungi</taxon>
        <taxon>Dikarya</taxon>
        <taxon>Ascomycota</taxon>
        <taxon>Pezizomycotina</taxon>
        <taxon>Sordariomycetes</taxon>
        <taxon>Hypocreomycetidae</taxon>
        <taxon>Hypocreales</taxon>
        <taxon>Nectriaceae</taxon>
        <taxon>Fusarium</taxon>
        <taxon>Fusarium fujikuroi species complex</taxon>
    </lineage>
</organism>
<comment type="caution">
    <text evidence="2">The sequence shown here is derived from an EMBL/GenBank/DDBJ whole genome shotgun (WGS) entry which is preliminary data.</text>
</comment>
<gene>
    <name evidence="2" type="ORF">C2S_13663</name>
</gene>
<name>A0A9Q9RBH7_FUSFU</name>
<reference evidence="2" key="1">
    <citation type="submission" date="2019-05" db="EMBL/GenBank/DDBJ databases">
        <authorList>
            <person name="Piombo E."/>
        </authorList>
    </citation>
    <scope>NUCLEOTIDE SEQUENCE</scope>
    <source>
        <strain evidence="2">C2S</strain>
    </source>
</reference>
<accession>A0A9Q9RBH7</accession>
<evidence type="ECO:0000313" key="2">
    <source>
        <dbReference type="EMBL" id="VTT57978.1"/>
    </source>
</evidence>
<dbReference type="Proteomes" id="UP000760494">
    <property type="component" value="Unassembled WGS sequence"/>
</dbReference>
<proteinExistence type="predicted"/>
<feature type="region of interest" description="Disordered" evidence="1">
    <location>
        <begin position="130"/>
        <end position="218"/>
    </location>
</feature>
<dbReference type="AlphaFoldDB" id="A0A9Q9RBH7"/>
<protein>
    <submittedName>
        <fullName evidence="2">Uncharacterized protein</fullName>
    </submittedName>
</protein>
<evidence type="ECO:0000313" key="3">
    <source>
        <dbReference type="Proteomes" id="UP000760494"/>
    </source>
</evidence>
<sequence length="218" mass="25112">MAYEGIWNGIDYYMWLILTGVRAWDLISRNLHRIYQSEVCTEDGELETATGYTSQRYAQRMENWKPPQDIPVRGMHRGWRTGNRHRIYQSEVCTEDGELETATGYTSQRNPQAAQTISVKMFYQKRISPTHEPNLACEKEGGPSRVQRQRREDEGGWGEGPKSGYPDQRFEAGIPASLLQPNVPRMFEESSLPSDSTAHHRHGQIYNPNSFRPYDSPT</sequence>
<dbReference type="EMBL" id="CABFJX010000014">
    <property type="protein sequence ID" value="VTT57978.1"/>
    <property type="molecule type" value="Genomic_DNA"/>
</dbReference>
<evidence type="ECO:0000256" key="1">
    <source>
        <dbReference type="SAM" id="MobiDB-lite"/>
    </source>
</evidence>